<sequence>MQGFKMAECAAVPYNFKSQWPRSDAKGSRLKPQKSFRTNLSRTCKFASVPPWNVCKSGGLSVATPNVKTRVSGESFFKCNCLRTLMNFEGAAASGWVPLIDQVLLTASVFLAYMAGVIPSGRFYSSRKITSSDMLLPASPVFCKTEKEGQMNGQCTWNLVKSKITDSLLAIENGYIMENNLVDFEQDRAKMPLSLYAVATAPRFRLFLSSIEELEKEVNEIPDTSEIIARDKWLGWFSSVTKKACQSALVSWIEQENCVENCRPDKKLLLCISEKLKGDDAILGSIKKSGKMELYADLMGFLRYGYFRECSYYDHNIYPVHGAAMLEDLIITLADAMASMYLELISVDSDISEKISNSGMSLCTLSTRALQKLRNEVAMWQWIHQNFREIVLMYEDRFDLRVLKIEPCQKPAEKQSENLSWWRRMTLRKSVTMQSSLNYAVVSLFPLTLKRTRELRALKG</sequence>
<reference evidence="1" key="1">
    <citation type="submission" date="2022-04" db="EMBL/GenBank/DDBJ databases">
        <title>Carnegiea gigantea Genome sequencing and assembly v2.</title>
        <authorList>
            <person name="Copetti D."/>
            <person name="Sanderson M.J."/>
            <person name="Burquez A."/>
            <person name="Wojciechowski M.F."/>
        </authorList>
    </citation>
    <scope>NUCLEOTIDE SEQUENCE</scope>
    <source>
        <strain evidence="1">SGP5-SGP5p</strain>
        <tissue evidence="1">Aerial part</tissue>
    </source>
</reference>
<comment type="caution">
    <text evidence="1">The sequence shown here is derived from an EMBL/GenBank/DDBJ whole genome shotgun (WGS) entry which is preliminary data.</text>
</comment>
<accession>A0A9Q1Q8X5</accession>
<evidence type="ECO:0000313" key="2">
    <source>
        <dbReference type="Proteomes" id="UP001153076"/>
    </source>
</evidence>
<dbReference type="PANTHER" id="PTHR36807">
    <property type="entry name" value="PHOSPHOGLYCOLATE PHOSPHATASE"/>
    <property type="match status" value="1"/>
</dbReference>
<dbReference type="Proteomes" id="UP001153076">
    <property type="component" value="Unassembled WGS sequence"/>
</dbReference>
<dbReference type="PANTHER" id="PTHR36807:SF2">
    <property type="entry name" value="PHOSPHOGLYCOLATE PHOSPHATASE"/>
    <property type="match status" value="1"/>
</dbReference>
<name>A0A9Q1Q8X5_9CARY</name>
<keyword evidence="2" id="KW-1185">Reference proteome</keyword>
<dbReference type="EMBL" id="JAKOGI010000599">
    <property type="protein sequence ID" value="KAJ8432556.1"/>
    <property type="molecule type" value="Genomic_DNA"/>
</dbReference>
<evidence type="ECO:0000313" key="1">
    <source>
        <dbReference type="EMBL" id="KAJ8432556.1"/>
    </source>
</evidence>
<dbReference type="AlphaFoldDB" id="A0A9Q1Q8X5"/>
<gene>
    <name evidence="1" type="ORF">Cgig2_009320</name>
</gene>
<proteinExistence type="predicted"/>
<protein>
    <submittedName>
        <fullName evidence="1">Uncharacterized protein</fullName>
    </submittedName>
</protein>
<dbReference type="OrthoDB" id="2020436at2759"/>
<organism evidence="1 2">
    <name type="scientific">Carnegiea gigantea</name>
    <dbReference type="NCBI Taxonomy" id="171969"/>
    <lineage>
        <taxon>Eukaryota</taxon>
        <taxon>Viridiplantae</taxon>
        <taxon>Streptophyta</taxon>
        <taxon>Embryophyta</taxon>
        <taxon>Tracheophyta</taxon>
        <taxon>Spermatophyta</taxon>
        <taxon>Magnoliopsida</taxon>
        <taxon>eudicotyledons</taxon>
        <taxon>Gunneridae</taxon>
        <taxon>Pentapetalae</taxon>
        <taxon>Caryophyllales</taxon>
        <taxon>Cactineae</taxon>
        <taxon>Cactaceae</taxon>
        <taxon>Cactoideae</taxon>
        <taxon>Echinocereeae</taxon>
        <taxon>Carnegiea</taxon>
    </lineage>
</organism>